<dbReference type="GO" id="GO:0016887">
    <property type="term" value="F:ATP hydrolysis activity"/>
    <property type="evidence" value="ECO:0007669"/>
    <property type="project" value="InterPro"/>
</dbReference>
<dbReference type="GO" id="GO:0140359">
    <property type="term" value="F:ABC-type transporter activity"/>
    <property type="evidence" value="ECO:0007669"/>
    <property type="project" value="UniProtKB-ARBA"/>
</dbReference>
<organism evidence="6 7">
    <name type="scientific">Hypericibacter adhaerens</name>
    <dbReference type="NCBI Taxonomy" id="2602016"/>
    <lineage>
        <taxon>Bacteria</taxon>
        <taxon>Pseudomonadati</taxon>
        <taxon>Pseudomonadota</taxon>
        <taxon>Alphaproteobacteria</taxon>
        <taxon>Rhodospirillales</taxon>
        <taxon>Dongiaceae</taxon>
        <taxon>Hypericibacter</taxon>
    </lineage>
</organism>
<dbReference type="PROSITE" id="PS00211">
    <property type="entry name" value="ABC_TRANSPORTER_1"/>
    <property type="match status" value="1"/>
</dbReference>
<dbReference type="SUPFAM" id="SSF52540">
    <property type="entry name" value="P-loop containing nucleoside triphosphate hydrolases"/>
    <property type="match status" value="1"/>
</dbReference>
<protein>
    <submittedName>
        <fullName evidence="6">Polyamine-transporting ATPase</fullName>
    </submittedName>
</protein>
<dbReference type="SUPFAM" id="SSF50331">
    <property type="entry name" value="MOP-like"/>
    <property type="match status" value="1"/>
</dbReference>
<dbReference type="PANTHER" id="PTHR42781">
    <property type="entry name" value="SPERMIDINE/PUTRESCINE IMPORT ATP-BINDING PROTEIN POTA"/>
    <property type="match status" value="1"/>
</dbReference>
<dbReference type="RefSeq" id="WP_225308933.1">
    <property type="nucleotide sequence ID" value="NZ_CP042582.1"/>
</dbReference>
<dbReference type="InterPro" id="IPR003593">
    <property type="entry name" value="AAA+_ATPase"/>
</dbReference>
<dbReference type="InterPro" id="IPR003439">
    <property type="entry name" value="ABC_transporter-like_ATP-bd"/>
</dbReference>
<feature type="domain" description="ABC transporter" evidence="5">
    <location>
        <begin position="5"/>
        <end position="239"/>
    </location>
</feature>
<dbReference type="KEGG" id="hadh:FRZ61_42560"/>
<keyword evidence="2" id="KW-0813">Transport</keyword>
<accession>A0A5J6N5Z6</accession>
<dbReference type="Gene3D" id="2.40.50.100">
    <property type="match status" value="1"/>
</dbReference>
<keyword evidence="4" id="KW-0067">ATP-binding</keyword>
<dbReference type="InterPro" id="IPR027417">
    <property type="entry name" value="P-loop_NTPase"/>
</dbReference>
<dbReference type="GO" id="GO:0005524">
    <property type="term" value="F:ATP binding"/>
    <property type="evidence" value="ECO:0007669"/>
    <property type="project" value="UniProtKB-KW"/>
</dbReference>
<dbReference type="AlphaFoldDB" id="A0A5J6N5Z6"/>
<dbReference type="FunFam" id="3.40.50.300:FF:000042">
    <property type="entry name" value="Maltose/maltodextrin ABC transporter, ATP-binding protein"/>
    <property type="match status" value="1"/>
</dbReference>
<dbReference type="EMBL" id="CP042582">
    <property type="protein sequence ID" value="QEX24315.1"/>
    <property type="molecule type" value="Genomic_DNA"/>
</dbReference>
<dbReference type="InterPro" id="IPR008995">
    <property type="entry name" value="Mo/tungstate-bd_C_term_dom"/>
</dbReference>
<evidence type="ECO:0000256" key="2">
    <source>
        <dbReference type="ARBA" id="ARBA00022448"/>
    </source>
</evidence>
<sequence length="355" mass="38680">MIPALEIRNLVKSFADGNVIAVDDVSLAVAPGEILSILGPSGCGKTTIMRIMAGLERADAGDVLLEGRSVLGVPPHKRNVGLVFQDLAIFPHKTVRENVAFGLRMKGVKGADIGRRVDEALRLVELPPATFARRMPNELSGGQRQRVAVARTIVVEPAVILFDEPMAALDRRLRDRMAIELRRIQKQLNLAAIYVTHDQETASMMSDRIAVMLHGRLMQLGTPLEVYRTPANRFVADFIGDMSFVAATVSGAENGRTRLDVFGNPLDLASDLVPAAREVTLGLRPEHVRLEPEKTVDAIVRGQLKSTYFSGGSFVHRLLLSDGTELVARSEKAAFQPGQELWVAAAPEDIRVLAS</sequence>
<keyword evidence="7" id="KW-1185">Reference proteome</keyword>
<dbReference type="PANTHER" id="PTHR42781:SF4">
    <property type="entry name" value="SPERMIDINE_PUTRESCINE IMPORT ATP-BINDING PROTEIN POTA"/>
    <property type="match status" value="1"/>
</dbReference>
<dbReference type="Gene3D" id="3.40.50.300">
    <property type="entry name" value="P-loop containing nucleotide triphosphate hydrolases"/>
    <property type="match status" value="1"/>
</dbReference>
<keyword evidence="3" id="KW-0547">Nucleotide-binding</keyword>
<dbReference type="Pfam" id="PF00005">
    <property type="entry name" value="ABC_tran"/>
    <property type="match status" value="1"/>
</dbReference>
<dbReference type="InterPro" id="IPR050093">
    <property type="entry name" value="ABC_SmlMolc_Importer"/>
</dbReference>
<evidence type="ECO:0000313" key="7">
    <source>
        <dbReference type="Proteomes" id="UP000325797"/>
    </source>
</evidence>
<reference evidence="6 7" key="1">
    <citation type="submission" date="2019-08" db="EMBL/GenBank/DDBJ databases">
        <title>Hyperibacter terrae gen. nov., sp. nov. and Hyperibacter viscosus sp. nov., two new members in the family Rhodospirillaceae isolated from the rhizosphere of Hypericum perforatum.</title>
        <authorList>
            <person name="Noviana Z."/>
        </authorList>
    </citation>
    <scope>NUCLEOTIDE SEQUENCE [LARGE SCALE GENOMIC DNA]</scope>
    <source>
        <strain evidence="6 7">R5959</strain>
    </source>
</reference>
<dbReference type="SMART" id="SM00382">
    <property type="entry name" value="AAA"/>
    <property type="match status" value="1"/>
</dbReference>
<dbReference type="PROSITE" id="PS50893">
    <property type="entry name" value="ABC_TRANSPORTER_2"/>
    <property type="match status" value="1"/>
</dbReference>
<evidence type="ECO:0000256" key="4">
    <source>
        <dbReference type="ARBA" id="ARBA00022840"/>
    </source>
</evidence>
<evidence type="ECO:0000313" key="6">
    <source>
        <dbReference type="EMBL" id="QEX24315.1"/>
    </source>
</evidence>
<gene>
    <name evidence="6" type="ORF">FRZ61_42560</name>
</gene>
<evidence type="ECO:0000256" key="1">
    <source>
        <dbReference type="ARBA" id="ARBA00005417"/>
    </source>
</evidence>
<dbReference type="Proteomes" id="UP000325797">
    <property type="component" value="Chromosome"/>
</dbReference>
<dbReference type="InterPro" id="IPR017871">
    <property type="entry name" value="ABC_transporter-like_CS"/>
</dbReference>
<name>A0A5J6N5Z6_9PROT</name>
<proteinExistence type="inferred from homology"/>
<dbReference type="GO" id="GO:0043190">
    <property type="term" value="C:ATP-binding cassette (ABC) transporter complex"/>
    <property type="evidence" value="ECO:0007669"/>
    <property type="project" value="InterPro"/>
</dbReference>
<comment type="similarity">
    <text evidence="1">Belongs to the ABC transporter superfamily.</text>
</comment>
<evidence type="ECO:0000259" key="5">
    <source>
        <dbReference type="PROSITE" id="PS50893"/>
    </source>
</evidence>
<evidence type="ECO:0000256" key="3">
    <source>
        <dbReference type="ARBA" id="ARBA00022741"/>
    </source>
</evidence>
<dbReference type="Pfam" id="PF08402">
    <property type="entry name" value="TOBE_2"/>
    <property type="match status" value="1"/>
</dbReference>
<dbReference type="InterPro" id="IPR013611">
    <property type="entry name" value="Transp-assoc_OB_typ2"/>
</dbReference>